<proteinExistence type="predicted"/>
<reference evidence="2 3" key="1">
    <citation type="submission" date="2019-07" db="EMBL/GenBank/DDBJ databases">
        <title>WGS assembly of Gossypium tomentosum.</title>
        <authorList>
            <person name="Chen Z.J."/>
            <person name="Sreedasyam A."/>
            <person name="Ando A."/>
            <person name="Song Q."/>
            <person name="De L."/>
            <person name="Hulse-Kemp A."/>
            <person name="Ding M."/>
            <person name="Ye W."/>
            <person name="Kirkbride R."/>
            <person name="Jenkins J."/>
            <person name="Plott C."/>
            <person name="Lovell J."/>
            <person name="Lin Y.-M."/>
            <person name="Vaughn R."/>
            <person name="Liu B."/>
            <person name="Li W."/>
            <person name="Simpson S."/>
            <person name="Scheffler B."/>
            <person name="Saski C."/>
            <person name="Grover C."/>
            <person name="Hu G."/>
            <person name="Conover J."/>
            <person name="Carlson J."/>
            <person name="Shu S."/>
            <person name="Boston L."/>
            <person name="Williams M."/>
            <person name="Peterson D."/>
            <person name="Mcgee K."/>
            <person name="Jones D."/>
            <person name="Wendel J."/>
            <person name="Stelly D."/>
            <person name="Grimwood J."/>
            <person name="Schmutz J."/>
        </authorList>
    </citation>
    <scope>NUCLEOTIDE SEQUENCE [LARGE SCALE GENOMIC DNA]</scope>
    <source>
        <strain evidence="2">7179.01</strain>
    </source>
</reference>
<evidence type="ECO:0000313" key="2">
    <source>
        <dbReference type="EMBL" id="TYH82969.1"/>
    </source>
</evidence>
<keyword evidence="3" id="KW-1185">Reference proteome</keyword>
<feature type="region of interest" description="Disordered" evidence="1">
    <location>
        <begin position="71"/>
        <end position="106"/>
    </location>
</feature>
<organism evidence="2 3">
    <name type="scientific">Gossypium tomentosum</name>
    <name type="common">Hawaiian cotton</name>
    <name type="synonym">Gossypium sandvicense</name>
    <dbReference type="NCBI Taxonomy" id="34277"/>
    <lineage>
        <taxon>Eukaryota</taxon>
        <taxon>Viridiplantae</taxon>
        <taxon>Streptophyta</taxon>
        <taxon>Embryophyta</taxon>
        <taxon>Tracheophyta</taxon>
        <taxon>Spermatophyta</taxon>
        <taxon>Magnoliopsida</taxon>
        <taxon>eudicotyledons</taxon>
        <taxon>Gunneridae</taxon>
        <taxon>Pentapetalae</taxon>
        <taxon>rosids</taxon>
        <taxon>malvids</taxon>
        <taxon>Malvales</taxon>
        <taxon>Malvaceae</taxon>
        <taxon>Malvoideae</taxon>
        <taxon>Gossypium</taxon>
    </lineage>
</organism>
<dbReference type="AlphaFoldDB" id="A0A5D2LV97"/>
<gene>
    <name evidence="2" type="ORF">ES332_D02G099200v1</name>
</gene>
<dbReference type="Proteomes" id="UP000322667">
    <property type="component" value="Chromosome D02"/>
</dbReference>
<protein>
    <submittedName>
        <fullName evidence="2">Uncharacterized protein</fullName>
    </submittedName>
</protein>
<feature type="compositionally biased region" description="Low complexity" evidence="1">
    <location>
        <begin position="82"/>
        <end position="91"/>
    </location>
</feature>
<evidence type="ECO:0000313" key="3">
    <source>
        <dbReference type="Proteomes" id="UP000322667"/>
    </source>
</evidence>
<dbReference type="EMBL" id="CM017624">
    <property type="protein sequence ID" value="TYH82969.1"/>
    <property type="molecule type" value="Genomic_DNA"/>
</dbReference>
<name>A0A5D2LV97_GOSTO</name>
<accession>A0A5D2LV97</accession>
<sequence length="155" mass="18111">MVYGLSRVAFFSKRHNCFWKTIFFFPPPFSQNRFPPPQKSHLKSPKPFLPYPNSLYFPPNFPKSAALCISSKGCSRRRSRTSRSGGTDSWSPYGYPTPPQSAYPQQNYYYTPQHPSYAPSPSYNHVPQTPRCVHRTMERKYSRIDDNYQTLDQEL</sequence>
<evidence type="ECO:0000256" key="1">
    <source>
        <dbReference type="SAM" id="MobiDB-lite"/>
    </source>
</evidence>